<dbReference type="Pfam" id="PF01822">
    <property type="entry name" value="WSC"/>
    <property type="match status" value="2"/>
</dbReference>
<keyword evidence="5" id="KW-0472">Membrane</keyword>
<evidence type="ECO:0000256" key="5">
    <source>
        <dbReference type="ARBA" id="ARBA00023136"/>
    </source>
</evidence>
<dbReference type="InterPro" id="IPR002889">
    <property type="entry name" value="WSC_carb-bd"/>
</dbReference>
<dbReference type="PROSITE" id="PS51212">
    <property type="entry name" value="WSC"/>
    <property type="match status" value="3"/>
</dbReference>
<dbReference type="AlphaFoldDB" id="A0A814B1E4"/>
<name>A0A814B1E4_9BILA</name>
<evidence type="ECO:0000256" key="3">
    <source>
        <dbReference type="ARBA" id="ARBA00022729"/>
    </source>
</evidence>
<accession>A0A814B1E4</accession>
<comment type="caution">
    <text evidence="8">The sequence shown here is derived from an EMBL/GenBank/DDBJ whole genome shotgun (WGS) entry which is preliminary data.</text>
</comment>
<reference evidence="8" key="1">
    <citation type="submission" date="2021-02" db="EMBL/GenBank/DDBJ databases">
        <authorList>
            <person name="Nowell W R."/>
        </authorList>
    </citation>
    <scope>NUCLEOTIDE SEQUENCE</scope>
    <source>
        <strain evidence="8">Ploen Becks lab</strain>
    </source>
</reference>
<proteinExistence type="predicted"/>
<dbReference type="Proteomes" id="UP000663879">
    <property type="component" value="Unassembled WGS sequence"/>
</dbReference>
<keyword evidence="2" id="KW-0812">Transmembrane</keyword>
<evidence type="ECO:0000313" key="9">
    <source>
        <dbReference type="Proteomes" id="UP000663879"/>
    </source>
</evidence>
<organism evidence="8 9">
    <name type="scientific">Brachionus calyciflorus</name>
    <dbReference type="NCBI Taxonomy" id="104777"/>
    <lineage>
        <taxon>Eukaryota</taxon>
        <taxon>Metazoa</taxon>
        <taxon>Spiralia</taxon>
        <taxon>Gnathifera</taxon>
        <taxon>Rotifera</taxon>
        <taxon>Eurotatoria</taxon>
        <taxon>Monogononta</taxon>
        <taxon>Pseudotrocha</taxon>
        <taxon>Ploima</taxon>
        <taxon>Brachionidae</taxon>
        <taxon>Brachionus</taxon>
    </lineage>
</organism>
<gene>
    <name evidence="8" type="ORF">OXX778_LOCUS12369</name>
</gene>
<keyword evidence="9" id="KW-1185">Reference proteome</keyword>
<keyword evidence="4" id="KW-1133">Transmembrane helix</keyword>
<dbReference type="InterPro" id="IPR051836">
    <property type="entry name" value="Kremen_rcpt"/>
</dbReference>
<evidence type="ECO:0000256" key="6">
    <source>
        <dbReference type="ARBA" id="ARBA00023180"/>
    </source>
</evidence>
<keyword evidence="6" id="KW-0325">Glycoprotein</keyword>
<protein>
    <recommendedName>
        <fullName evidence="7">WSC domain-containing protein</fullName>
    </recommendedName>
</protein>
<feature type="domain" description="WSC" evidence="7">
    <location>
        <begin position="13"/>
        <end position="112"/>
    </location>
</feature>
<evidence type="ECO:0000256" key="4">
    <source>
        <dbReference type="ARBA" id="ARBA00022989"/>
    </source>
</evidence>
<dbReference type="OrthoDB" id="2019572at2759"/>
<sequence>MIGNELVATIYEDAEYIGCFRDTLDTLDFDISEKIFDEFDANKCFENCRIKGFLFAGTRSINEVSYLCLCGNKYGAFKKFGNEYCECTCKGNPTTFCGCSFSTYYNRVYRILNRTKSYELLANYIGCFSNLLPSLLISSKSWPSNRLMSKKCSENYNSNYSASFDGSYFMCPNVINLNHTINEANCNKLCSKNSNETCGGSKALTIYSISKNSFSVKCPDLVYVNQSFTCDLRLELINKSFNFSIDFDDGQSIYLSGNKSFANIYKKYLLPRFYTMNIKLLGSNVNLNPQVLVKDELSNNLNGTIILKDDLIEHPQFGEYIGCFVHYVFLNFRKELLITKISTRIPRVCIAECKNQNYTYALIGEDFCICSMKYGSLNAYSDDSCECLCYHSPDSFCGCNAYFLVYKIKNRQKFEITQGIYKGCFDSVHKYNGTYILNYNNNEICLKKCLQLGYKYFSTHNKYYCNCEQNLINETDRIGEDNCQLECPSNQNQTCGGYFGPKSFYEIKSIILSFSALPSHIRKINETVIFKIEINSNNLIYLMTINFGDGTQKNFSMKDFFIMEKTYNQKGLYKIEVYFLNSEFSVELDILSNQKIIGDFILKI</sequence>
<keyword evidence="3" id="KW-0732">Signal</keyword>
<evidence type="ECO:0000259" key="7">
    <source>
        <dbReference type="PROSITE" id="PS51212"/>
    </source>
</evidence>
<evidence type="ECO:0000256" key="2">
    <source>
        <dbReference type="ARBA" id="ARBA00022692"/>
    </source>
</evidence>
<dbReference type="PANTHER" id="PTHR24269">
    <property type="entry name" value="KREMEN PROTEIN"/>
    <property type="match status" value="1"/>
</dbReference>
<dbReference type="EMBL" id="CAJNOC010002232">
    <property type="protein sequence ID" value="CAF0920644.1"/>
    <property type="molecule type" value="Genomic_DNA"/>
</dbReference>
<evidence type="ECO:0000256" key="1">
    <source>
        <dbReference type="ARBA" id="ARBA00004167"/>
    </source>
</evidence>
<comment type="subcellular location">
    <subcellularLocation>
        <location evidence="1">Membrane</location>
        <topology evidence="1">Single-pass membrane protein</topology>
    </subcellularLocation>
</comment>
<evidence type="ECO:0000313" key="8">
    <source>
        <dbReference type="EMBL" id="CAF0920644.1"/>
    </source>
</evidence>
<dbReference type="GO" id="GO:0005886">
    <property type="term" value="C:plasma membrane"/>
    <property type="evidence" value="ECO:0007669"/>
    <property type="project" value="TreeGrafter"/>
</dbReference>
<feature type="domain" description="WSC" evidence="7">
    <location>
        <begin position="418"/>
        <end position="508"/>
    </location>
</feature>
<dbReference type="PANTHER" id="PTHR24269:SF16">
    <property type="entry name" value="PROTEIN SLG1"/>
    <property type="match status" value="1"/>
</dbReference>
<feature type="domain" description="WSC" evidence="7">
    <location>
        <begin position="121"/>
        <end position="210"/>
    </location>
</feature>